<reference evidence="3" key="1">
    <citation type="submission" date="2019-09" db="EMBL/GenBank/DDBJ databases">
        <title>Mumia zhuanghuii sp. nov. isolated from the intestinal contents of plateau pika (Ochotona curzoniae) in the Qinghai-Tibet plateau of China.</title>
        <authorList>
            <person name="Tian Z."/>
        </authorList>
    </citation>
    <scope>NUCLEOTIDE SEQUENCE [LARGE SCALE GENOMIC DNA]</scope>
    <source>
        <strain evidence="3">DSM 25564</strain>
    </source>
</reference>
<dbReference type="AlphaFoldDB" id="A0A5J5IQZ1"/>
<name>A0A5J5IQZ1_9MICO</name>
<accession>A0A5J5IQZ1</accession>
<protein>
    <submittedName>
        <fullName evidence="2">Uncharacterized protein</fullName>
    </submittedName>
</protein>
<gene>
    <name evidence="2" type="ORF">F6B42_08840</name>
</gene>
<dbReference type="RefSeq" id="WP_150419222.1">
    <property type="nucleotide sequence ID" value="NZ_VYRZ01000002.1"/>
</dbReference>
<feature type="region of interest" description="Disordered" evidence="1">
    <location>
        <begin position="340"/>
        <end position="375"/>
    </location>
</feature>
<feature type="region of interest" description="Disordered" evidence="1">
    <location>
        <begin position="197"/>
        <end position="241"/>
    </location>
</feature>
<evidence type="ECO:0000313" key="3">
    <source>
        <dbReference type="Proteomes" id="UP000327039"/>
    </source>
</evidence>
<proteinExistence type="predicted"/>
<dbReference type="OrthoDB" id="5081882at2"/>
<dbReference type="EMBL" id="VYRZ01000002">
    <property type="protein sequence ID" value="KAA9087056.1"/>
    <property type="molecule type" value="Genomic_DNA"/>
</dbReference>
<dbReference type="Proteomes" id="UP000327039">
    <property type="component" value="Unassembled WGS sequence"/>
</dbReference>
<evidence type="ECO:0000313" key="2">
    <source>
        <dbReference type="EMBL" id="KAA9087056.1"/>
    </source>
</evidence>
<evidence type="ECO:0000256" key="1">
    <source>
        <dbReference type="SAM" id="MobiDB-lite"/>
    </source>
</evidence>
<comment type="caution">
    <text evidence="2">The sequence shown here is derived from an EMBL/GenBank/DDBJ whole genome shotgun (WGS) entry which is preliminary data.</text>
</comment>
<keyword evidence="3" id="KW-1185">Reference proteome</keyword>
<organism evidence="2 3">
    <name type="scientific">Microbacterium radiodurans</name>
    <dbReference type="NCBI Taxonomy" id="661398"/>
    <lineage>
        <taxon>Bacteria</taxon>
        <taxon>Bacillati</taxon>
        <taxon>Actinomycetota</taxon>
        <taxon>Actinomycetes</taxon>
        <taxon>Micrococcales</taxon>
        <taxon>Microbacteriaceae</taxon>
        <taxon>Microbacterium</taxon>
    </lineage>
</organism>
<sequence length="473" mass="48906">MHTAIAAPALALRAVAPPEVPFPGVLSATHPVRYRVIAGDAPAVVAIASAGGHVLAAEDVDDVDGSAVLVLPPLRGRLAYAPGVALDDAGVAVTLLVSVLRGVREADRWGIAVGEWWVTDDGRPVLVPRGEESVETVSRRLVAPLVDSAACGEVVADALGRLVEGELDDRTLAELEERLFAIAAPEPLPATAAATATDTGAAAPGHGHVDRRRGEPSTTTRRTERVRRGSGHGVTPADPGRALAHGVGALVARGWDHDLGRRAAESSDIVLRALRRASAARRFAASRSAARRPAGRPRRRMRLAVTAVAAMGVTVALGVAVTTEPTAGAGEAAPPVVTTEAAPLEDPPVERVPPGVPAAERGPTTDAGIDPAVGTDLDPAAGAHRAIAELSRCHAAEEAACRARILERPDAVIPPGLVTDGDQWVVTLLDDLGGVTVVRVEDAEGVRPPQIVVLVDHDGKRLVRDVYDVADQP</sequence>